<keyword evidence="1" id="KW-0223">Dioxygenase</keyword>
<dbReference type="RefSeq" id="WP_378264522.1">
    <property type="nucleotide sequence ID" value="NZ_JBHUKR010000006.1"/>
</dbReference>
<protein>
    <submittedName>
        <fullName evidence="1">2OG-Fe dioxygenase family protein</fullName>
    </submittedName>
</protein>
<keyword evidence="2" id="KW-1185">Reference proteome</keyword>
<dbReference type="Gene3D" id="2.60.120.620">
    <property type="entry name" value="q2cbj1_9rhob like domain"/>
    <property type="match status" value="1"/>
</dbReference>
<reference evidence="2" key="1">
    <citation type="journal article" date="2019" name="Int. J. Syst. Evol. Microbiol.">
        <title>The Global Catalogue of Microorganisms (GCM) 10K type strain sequencing project: providing services to taxonomists for standard genome sequencing and annotation.</title>
        <authorList>
            <consortium name="The Broad Institute Genomics Platform"/>
            <consortium name="The Broad Institute Genome Sequencing Center for Infectious Disease"/>
            <person name="Wu L."/>
            <person name="Ma J."/>
        </authorList>
    </citation>
    <scope>NUCLEOTIDE SEQUENCE [LARGE SCALE GENOMIC DNA]</scope>
    <source>
        <strain evidence="2">CGMCC 4.7645</strain>
    </source>
</reference>
<organism evidence="1 2">
    <name type="scientific">Amycolatopsis pigmentata</name>
    <dbReference type="NCBI Taxonomy" id="450801"/>
    <lineage>
        <taxon>Bacteria</taxon>
        <taxon>Bacillati</taxon>
        <taxon>Actinomycetota</taxon>
        <taxon>Actinomycetes</taxon>
        <taxon>Pseudonocardiales</taxon>
        <taxon>Pseudonocardiaceae</taxon>
        <taxon>Amycolatopsis</taxon>
    </lineage>
</organism>
<keyword evidence="1" id="KW-0560">Oxidoreductase</keyword>
<dbReference type="EMBL" id="JBHUKR010000006">
    <property type="protein sequence ID" value="MFD2417117.1"/>
    <property type="molecule type" value="Genomic_DNA"/>
</dbReference>
<evidence type="ECO:0000313" key="2">
    <source>
        <dbReference type="Proteomes" id="UP001597417"/>
    </source>
</evidence>
<dbReference type="Pfam" id="PF10014">
    <property type="entry name" value="2OG-Fe_Oxy_2"/>
    <property type="match status" value="1"/>
</dbReference>
<gene>
    <name evidence="1" type="ORF">ACFSXZ_12360</name>
</gene>
<evidence type="ECO:0000313" key="1">
    <source>
        <dbReference type="EMBL" id="MFD2417117.1"/>
    </source>
</evidence>
<dbReference type="GO" id="GO:0051213">
    <property type="term" value="F:dioxygenase activity"/>
    <property type="evidence" value="ECO:0007669"/>
    <property type="project" value="UniProtKB-KW"/>
</dbReference>
<dbReference type="InterPro" id="IPR018724">
    <property type="entry name" value="2OG-Fe_dioxygenase"/>
</dbReference>
<sequence>MTATAIISGLQQLGYERYDLASALGVSATDAGLRGLTTEFEELPPDPYAPEDGRFRRFGRGVLLPWNGAFHWMPDTAAADGSQDDGVTLYQQGAYNPEYLGLVRRIPGLTEGVRRNSLLAEMVSFDFSQTTWNNAELCSPIVVGVHLIKLAVTGPGGRAVASPNMLHQDGEPYTFAHLIYRRNVAGGENVIATPHCAGSVPEDVAPENLLDRFTISNPLDSYAVKDDMVSHYVAPITADSGSGPAERAILLIDFTPMVPRT</sequence>
<dbReference type="Proteomes" id="UP001597417">
    <property type="component" value="Unassembled WGS sequence"/>
</dbReference>
<accession>A0ABW5FRR9</accession>
<proteinExistence type="predicted"/>
<comment type="caution">
    <text evidence="1">The sequence shown here is derived from an EMBL/GenBank/DDBJ whole genome shotgun (WGS) entry which is preliminary data.</text>
</comment>
<name>A0ABW5FRR9_9PSEU</name>